<dbReference type="InterPro" id="IPR001841">
    <property type="entry name" value="Znf_RING"/>
</dbReference>
<dbReference type="GO" id="GO:0006511">
    <property type="term" value="P:ubiquitin-dependent protein catabolic process"/>
    <property type="evidence" value="ECO:0007669"/>
    <property type="project" value="TreeGrafter"/>
</dbReference>
<keyword evidence="2 4" id="KW-0863">Zinc-finger</keyword>
<dbReference type="GO" id="GO:0016567">
    <property type="term" value="P:protein ubiquitination"/>
    <property type="evidence" value="ECO:0007669"/>
    <property type="project" value="TreeGrafter"/>
</dbReference>
<name>A0A9P8LNJ6_9EUKA</name>
<dbReference type="GO" id="GO:0005634">
    <property type="term" value="C:nucleus"/>
    <property type="evidence" value="ECO:0007669"/>
    <property type="project" value="TreeGrafter"/>
</dbReference>
<dbReference type="GO" id="GO:0008270">
    <property type="term" value="F:zinc ion binding"/>
    <property type="evidence" value="ECO:0007669"/>
    <property type="project" value="UniProtKB-KW"/>
</dbReference>
<dbReference type="EMBL" id="AUWU02000007">
    <property type="protein sequence ID" value="KAH0571318.1"/>
    <property type="molecule type" value="Genomic_DNA"/>
</dbReference>
<evidence type="ECO:0000256" key="4">
    <source>
        <dbReference type="PROSITE-ProRule" id="PRU00601"/>
    </source>
</evidence>
<dbReference type="SUPFAM" id="SSF161219">
    <property type="entry name" value="CHY zinc finger-like"/>
    <property type="match status" value="1"/>
</dbReference>
<reference evidence="8 9" key="1">
    <citation type="journal article" date="2014" name="PLoS Genet.">
        <title>The Genome of Spironucleus salmonicida Highlights a Fish Pathogen Adapted to Fluctuating Environments.</title>
        <authorList>
            <person name="Xu F."/>
            <person name="Jerlstrom-Hultqvist J."/>
            <person name="Einarsson E."/>
            <person name="Astvaldsson A."/>
            <person name="Svard S.G."/>
            <person name="Andersson J.O."/>
        </authorList>
    </citation>
    <scope>NUCLEOTIDE SEQUENCE [LARGE SCALE GENOMIC DNA]</scope>
    <source>
        <strain evidence="8 9">ATCC 50377</strain>
    </source>
</reference>
<dbReference type="GO" id="GO:0061630">
    <property type="term" value="F:ubiquitin protein ligase activity"/>
    <property type="evidence" value="ECO:0007669"/>
    <property type="project" value="TreeGrafter"/>
</dbReference>
<evidence type="ECO:0000313" key="9">
    <source>
        <dbReference type="Proteomes" id="UP000018208"/>
    </source>
</evidence>
<dbReference type="InterPro" id="IPR037274">
    <property type="entry name" value="Znf_CHY_sf"/>
</dbReference>
<feature type="chain" id="PRO_5040164886" evidence="5">
    <location>
        <begin position="24"/>
        <end position="461"/>
    </location>
</feature>
<evidence type="ECO:0000256" key="1">
    <source>
        <dbReference type="ARBA" id="ARBA00022723"/>
    </source>
</evidence>
<keyword evidence="9" id="KW-1185">Reference proteome</keyword>
<dbReference type="Proteomes" id="UP000018208">
    <property type="component" value="Unassembled WGS sequence"/>
</dbReference>
<dbReference type="OrthoDB" id="10067217at2759"/>
<dbReference type="InterPro" id="IPR008913">
    <property type="entry name" value="Znf_CHY"/>
</dbReference>
<dbReference type="PANTHER" id="PTHR21319">
    <property type="entry name" value="RING FINGER AND CHY ZINC FINGER DOMAIN-CONTAINING PROTEIN 1"/>
    <property type="match status" value="1"/>
</dbReference>
<keyword evidence="1" id="KW-0479">Metal-binding</keyword>
<feature type="domain" description="RING-type" evidence="6">
    <location>
        <begin position="220"/>
        <end position="263"/>
    </location>
</feature>
<comment type="caution">
    <text evidence="8">The sequence shown here is derived from an EMBL/GenBank/DDBJ whole genome shotgun (WGS) entry which is preliminary data.</text>
</comment>
<dbReference type="PROSITE" id="PS50216">
    <property type="entry name" value="DHHC"/>
    <property type="match status" value="1"/>
</dbReference>
<dbReference type="Pfam" id="PF13445">
    <property type="entry name" value="zf-RING_UBOX"/>
    <property type="match status" value="1"/>
</dbReference>
<dbReference type="SUPFAM" id="SSF57850">
    <property type="entry name" value="RING/U-box"/>
    <property type="match status" value="1"/>
</dbReference>
<evidence type="ECO:0000259" key="6">
    <source>
        <dbReference type="PROSITE" id="PS50089"/>
    </source>
</evidence>
<dbReference type="PROSITE" id="PS50089">
    <property type="entry name" value="ZF_RING_2"/>
    <property type="match status" value="1"/>
</dbReference>
<proteinExistence type="predicted"/>
<organism evidence="8 9">
    <name type="scientific">Spironucleus salmonicida</name>
    <dbReference type="NCBI Taxonomy" id="348837"/>
    <lineage>
        <taxon>Eukaryota</taxon>
        <taxon>Metamonada</taxon>
        <taxon>Diplomonadida</taxon>
        <taxon>Hexamitidae</taxon>
        <taxon>Hexamitinae</taxon>
        <taxon>Spironucleus</taxon>
    </lineage>
</organism>
<gene>
    <name evidence="8" type="ORF">SS50377_27619</name>
</gene>
<dbReference type="PROSITE" id="PS51266">
    <property type="entry name" value="ZF_CHY"/>
    <property type="match status" value="1"/>
</dbReference>
<dbReference type="AlphaFoldDB" id="A0A9P8LNJ6"/>
<dbReference type="InterPro" id="IPR027370">
    <property type="entry name" value="Znf-RING_euk"/>
</dbReference>
<feature type="domain" description="CHY-type" evidence="7">
    <location>
        <begin position="96"/>
        <end position="162"/>
    </location>
</feature>
<dbReference type="SMART" id="SM00184">
    <property type="entry name" value="RING"/>
    <property type="match status" value="1"/>
</dbReference>
<accession>A0A9P8LNJ6</accession>
<dbReference type="InterPro" id="IPR013083">
    <property type="entry name" value="Znf_RING/FYVE/PHD"/>
</dbReference>
<dbReference type="Gene3D" id="3.30.40.10">
    <property type="entry name" value="Zinc/RING finger domain, C3HC4 (zinc finger)"/>
    <property type="match status" value="1"/>
</dbReference>
<keyword evidence="3" id="KW-0862">Zinc</keyword>
<dbReference type="KEGG" id="ssao:94301642"/>
<feature type="signal peptide" evidence="5">
    <location>
        <begin position="1"/>
        <end position="23"/>
    </location>
</feature>
<evidence type="ECO:0000313" key="8">
    <source>
        <dbReference type="EMBL" id="KAH0571318.1"/>
    </source>
</evidence>
<keyword evidence="5" id="KW-0732">Signal</keyword>
<dbReference type="RefSeq" id="XP_067762091.1">
    <property type="nucleotide sequence ID" value="XM_067911404.1"/>
</dbReference>
<evidence type="ECO:0000256" key="2">
    <source>
        <dbReference type="ARBA" id="ARBA00022771"/>
    </source>
</evidence>
<evidence type="ECO:0000256" key="3">
    <source>
        <dbReference type="ARBA" id="ARBA00022833"/>
    </source>
</evidence>
<dbReference type="GeneID" id="94301642"/>
<evidence type="ECO:0000256" key="5">
    <source>
        <dbReference type="SAM" id="SignalP"/>
    </source>
</evidence>
<dbReference type="PANTHER" id="PTHR21319:SF53">
    <property type="entry name" value="RING FINGER AND CHY ZINC FINGER DOMAIN-CONTAINING PROTEIN 1"/>
    <property type="match status" value="1"/>
</dbReference>
<evidence type="ECO:0000259" key="7">
    <source>
        <dbReference type="PROSITE" id="PS51266"/>
    </source>
</evidence>
<sequence>MWIYSTTLLMPLTIFQILQSSTGEFLLQEPYQQLSESSQHLLKLPPLPIFPASIMTPNASLSSMKLKFADLLSSGEIKHHWQHSIQKEELIFSRFESIESTGCEHFPTNLLLQCNCGVTTFCRYCHDELDDSCEKFTFKKAFCASCEMETDIQSEFCTKCSQPLAKFLCKICGVSSNSTPFSHCKICGCTTFPEPFHCNICNRCHGSLLHDCTPLLTDPCPICFANYDNLLFRPQTLTCGHVLHQSCVEKMSHNGPFECPLDKKQVGSYISCKADWIKFISIYAMTEIPLYQIGNYYIIQCSVGCPEFVANWHSKGYICPHCLGVNCSQKSEYLDQDAQEVITNQYLLIKKKHNRSPIYPLILSPRSDNLEMDEVIQDYVERYRQFWESHIPKLINPQGPVPLREFVLAYCLTRVFDEKVGFAAINLMHARQEFPENVRDLDKISVEAIVEVRELRRLKLE</sequence>
<protein>
    <submittedName>
        <fullName evidence="8">CHY and RING-type zinc-finger domain-containing protein</fullName>
    </submittedName>
</protein>